<dbReference type="AlphaFoldDB" id="A0A8W7PE96"/>
<evidence type="ECO:0000313" key="1">
    <source>
        <dbReference type="EnsemblMetazoa" id="ACOM029966-PA.1"/>
    </source>
</evidence>
<sequence>MYRPWIGGHNHSTTDLNVYGTLRRNGSGSGNDVLHHWHLLYYRNMMDYRNMVHYRPYYRHVHGYLVDHLLDVHFRYLHDLPHRHWIIAVGSTVRRVAVEQRTAAGGRKQRKSQNGGEALYEGKITQECSF</sequence>
<dbReference type="Proteomes" id="UP000075882">
    <property type="component" value="Unassembled WGS sequence"/>
</dbReference>
<proteinExistence type="predicted"/>
<dbReference type="EnsemblMetazoa" id="ACOM029966-RA">
    <property type="protein sequence ID" value="ACOM029966-PA.1"/>
    <property type="gene ID" value="ACOM029966"/>
</dbReference>
<protein>
    <submittedName>
        <fullName evidence="1">Uncharacterized protein</fullName>
    </submittedName>
</protein>
<name>A0A8W7PE96_ANOCL</name>
<organism evidence="1">
    <name type="scientific">Anopheles coluzzii</name>
    <name type="common">African malaria mosquito</name>
    <dbReference type="NCBI Taxonomy" id="1518534"/>
    <lineage>
        <taxon>Eukaryota</taxon>
        <taxon>Metazoa</taxon>
        <taxon>Ecdysozoa</taxon>
        <taxon>Arthropoda</taxon>
        <taxon>Hexapoda</taxon>
        <taxon>Insecta</taxon>
        <taxon>Pterygota</taxon>
        <taxon>Neoptera</taxon>
        <taxon>Endopterygota</taxon>
        <taxon>Diptera</taxon>
        <taxon>Nematocera</taxon>
        <taxon>Culicoidea</taxon>
        <taxon>Culicidae</taxon>
        <taxon>Anophelinae</taxon>
        <taxon>Anopheles</taxon>
    </lineage>
</organism>
<reference evidence="1" key="1">
    <citation type="submission" date="2022-08" db="UniProtKB">
        <authorList>
            <consortium name="EnsemblMetazoa"/>
        </authorList>
    </citation>
    <scope>IDENTIFICATION</scope>
</reference>
<accession>A0A8W7PE96</accession>